<protein>
    <submittedName>
        <fullName evidence="5">Uncharacterized protein</fullName>
    </submittedName>
</protein>
<dbReference type="EMBL" id="JAWXYG010000007">
    <property type="protein sequence ID" value="KAK4268057.1"/>
    <property type="molecule type" value="Genomic_DNA"/>
</dbReference>
<keyword evidence="7" id="KW-1185">Reference proteome</keyword>
<sequence>MKLHTEEDKEKGVPAFWLIAMKNNEVLAEEELDRKELHGNQSIPCRIFEALPIDQNHHQGRTIKEKSHIQKGPDFNSRKG</sequence>
<evidence type="ECO:0000256" key="1">
    <source>
        <dbReference type="SAM" id="MobiDB-lite"/>
    </source>
</evidence>
<evidence type="ECO:0000313" key="5">
    <source>
        <dbReference type="EMBL" id="KAK4268061.1"/>
    </source>
</evidence>
<reference evidence="5" key="1">
    <citation type="submission" date="2023-10" db="EMBL/GenBank/DDBJ databases">
        <title>Chromosome-level genome of the transformable northern wattle, Acacia crassicarpa.</title>
        <authorList>
            <person name="Massaro I."/>
            <person name="Sinha N.R."/>
            <person name="Poethig S."/>
            <person name="Leichty A.R."/>
        </authorList>
    </citation>
    <scope>NUCLEOTIDE SEQUENCE</scope>
    <source>
        <strain evidence="5">Acra3RX</strain>
        <tissue evidence="5">Leaf</tissue>
    </source>
</reference>
<dbReference type="AlphaFoldDB" id="A0AAE1MPF1"/>
<proteinExistence type="predicted"/>
<dbReference type="EMBL" id="JAWXYG010000007">
    <property type="protein sequence ID" value="KAK4268054.1"/>
    <property type="molecule type" value="Genomic_DNA"/>
</dbReference>
<evidence type="ECO:0000313" key="7">
    <source>
        <dbReference type="Proteomes" id="UP001293593"/>
    </source>
</evidence>
<evidence type="ECO:0000313" key="2">
    <source>
        <dbReference type="EMBL" id="KAK4268051.1"/>
    </source>
</evidence>
<evidence type="ECO:0000313" key="4">
    <source>
        <dbReference type="EMBL" id="KAK4268057.1"/>
    </source>
</evidence>
<dbReference type="InterPro" id="IPR037231">
    <property type="entry name" value="NAP-like_sf"/>
</dbReference>
<dbReference type="EMBL" id="JAWXYG010000007">
    <property type="protein sequence ID" value="KAK4268061.1"/>
    <property type="molecule type" value="Genomic_DNA"/>
</dbReference>
<evidence type="ECO:0000313" key="6">
    <source>
        <dbReference type="EMBL" id="KAK4268065.1"/>
    </source>
</evidence>
<feature type="region of interest" description="Disordered" evidence="1">
    <location>
        <begin position="57"/>
        <end position="80"/>
    </location>
</feature>
<dbReference type="EMBL" id="JAWXYG010000007">
    <property type="protein sequence ID" value="KAK4268051.1"/>
    <property type="molecule type" value="Genomic_DNA"/>
</dbReference>
<name>A0AAE1MPF1_9FABA</name>
<dbReference type="EMBL" id="JAWXYG010000007">
    <property type="protein sequence ID" value="KAK4268065.1"/>
    <property type="molecule type" value="Genomic_DNA"/>
</dbReference>
<accession>A0AAE1MPF1</accession>
<organism evidence="5 7">
    <name type="scientific">Acacia crassicarpa</name>
    <name type="common">northern wattle</name>
    <dbReference type="NCBI Taxonomy" id="499986"/>
    <lineage>
        <taxon>Eukaryota</taxon>
        <taxon>Viridiplantae</taxon>
        <taxon>Streptophyta</taxon>
        <taxon>Embryophyta</taxon>
        <taxon>Tracheophyta</taxon>
        <taxon>Spermatophyta</taxon>
        <taxon>Magnoliopsida</taxon>
        <taxon>eudicotyledons</taxon>
        <taxon>Gunneridae</taxon>
        <taxon>Pentapetalae</taxon>
        <taxon>rosids</taxon>
        <taxon>fabids</taxon>
        <taxon>Fabales</taxon>
        <taxon>Fabaceae</taxon>
        <taxon>Caesalpinioideae</taxon>
        <taxon>mimosoid clade</taxon>
        <taxon>Acacieae</taxon>
        <taxon>Acacia</taxon>
    </lineage>
</organism>
<evidence type="ECO:0000313" key="3">
    <source>
        <dbReference type="EMBL" id="KAK4268054.1"/>
    </source>
</evidence>
<gene>
    <name evidence="2" type="ORF">QN277_024756</name>
    <name evidence="3" type="ORF">QN277_024759</name>
    <name evidence="4" type="ORF">QN277_024762</name>
    <name evidence="5" type="ORF">QN277_024766</name>
    <name evidence="6" type="ORF">QN277_024770</name>
</gene>
<dbReference type="Proteomes" id="UP001293593">
    <property type="component" value="Unassembled WGS sequence"/>
</dbReference>
<comment type="caution">
    <text evidence="5">The sequence shown here is derived from an EMBL/GenBank/DDBJ whole genome shotgun (WGS) entry which is preliminary data.</text>
</comment>
<dbReference type="SUPFAM" id="SSF143113">
    <property type="entry name" value="NAP-like"/>
    <property type="match status" value="1"/>
</dbReference>